<dbReference type="PROSITE" id="PS00489">
    <property type="entry name" value="RNA_POL_PHAGE_2"/>
    <property type="match status" value="1"/>
</dbReference>
<keyword evidence="7 9" id="KW-0804">Transcription</keyword>
<dbReference type="Proteomes" id="UP001064489">
    <property type="component" value="Chromosome 7"/>
</dbReference>
<feature type="domain" description="DNA-directed RNA polymerase N-terminal" evidence="10">
    <location>
        <begin position="141"/>
        <end position="465"/>
    </location>
</feature>
<evidence type="ECO:0000256" key="7">
    <source>
        <dbReference type="ARBA" id="ARBA00023163"/>
    </source>
</evidence>
<comment type="similarity">
    <text evidence="1 9">Belongs to the phage and mitochondrial RNA polymerase family.</text>
</comment>
<evidence type="ECO:0000256" key="6">
    <source>
        <dbReference type="ARBA" id="ARBA00022946"/>
    </source>
</evidence>
<organism evidence="11 12">
    <name type="scientific">Acer negundo</name>
    <name type="common">Box elder</name>
    <dbReference type="NCBI Taxonomy" id="4023"/>
    <lineage>
        <taxon>Eukaryota</taxon>
        <taxon>Viridiplantae</taxon>
        <taxon>Streptophyta</taxon>
        <taxon>Embryophyta</taxon>
        <taxon>Tracheophyta</taxon>
        <taxon>Spermatophyta</taxon>
        <taxon>Magnoliopsida</taxon>
        <taxon>eudicotyledons</taxon>
        <taxon>Gunneridae</taxon>
        <taxon>Pentapetalae</taxon>
        <taxon>rosids</taxon>
        <taxon>malvids</taxon>
        <taxon>Sapindales</taxon>
        <taxon>Sapindaceae</taxon>
        <taxon>Hippocastanoideae</taxon>
        <taxon>Acereae</taxon>
        <taxon>Acer</taxon>
    </lineage>
</organism>
<dbReference type="PROSITE" id="PS00900">
    <property type="entry name" value="RNA_POL_PHAGE_1"/>
    <property type="match status" value="1"/>
</dbReference>
<keyword evidence="12" id="KW-1185">Reference proteome</keyword>
<comment type="catalytic activity">
    <reaction evidence="8 9">
        <text>RNA(n) + a ribonucleoside 5'-triphosphate = RNA(n+1) + diphosphate</text>
        <dbReference type="Rhea" id="RHEA:21248"/>
        <dbReference type="Rhea" id="RHEA-COMP:14527"/>
        <dbReference type="Rhea" id="RHEA-COMP:17342"/>
        <dbReference type="ChEBI" id="CHEBI:33019"/>
        <dbReference type="ChEBI" id="CHEBI:61557"/>
        <dbReference type="ChEBI" id="CHEBI:140395"/>
        <dbReference type="EC" id="2.7.7.6"/>
    </reaction>
</comment>
<dbReference type="EC" id="2.7.7.6" evidence="2 9"/>
<dbReference type="FunFam" id="1.10.150.20:FF:000027">
    <property type="entry name" value="DNA-directed RNA polymerase"/>
    <property type="match status" value="1"/>
</dbReference>
<dbReference type="GO" id="GO:0003899">
    <property type="term" value="F:DNA-directed RNA polymerase activity"/>
    <property type="evidence" value="ECO:0007669"/>
    <property type="project" value="UniProtKB-EC"/>
</dbReference>
<dbReference type="GO" id="GO:0034245">
    <property type="term" value="C:mitochondrial DNA-directed RNA polymerase complex"/>
    <property type="evidence" value="ECO:0007669"/>
    <property type="project" value="TreeGrafter"/>
</dbReference>
<dbReference type="SMART" id="SM01311">
    <property type="entry name" value="RPOL_N"/>
    <property type="match status" value="1"/>
</dbReference>
<comment type="function">
    <text evidence="9">DNA-dependent RNA polymerase catalyzes the transcription of DNA into RNA using the four ribonucleoside triphosphates as substrates.</text>
</comment>
<gene>
    <name evidence="11" type="ORF">LWI28_005116</name>
</gene>
<dbReference type="PANTHER" id="PTHR10102:SF0">
    <property type="entry name" value="DNA-DIRECTED RNA POLYMERASE, MITOCHONDRIAL"/>
    <property type="match status" value="1"/>
</dbReference>
<evidence type="ECO:0000256" key="4">
    <source>
        <dbReference type="ARBA" id="ARBA00022679"/>
    </source>
</evidence>
<evidence type="ECO:0000256" key="5">
    <source>
        <dbReference type="ARBA" id="ARBA00022695"/>
    </source>
</evidence>
<dbReference type="EMBL" id="JAJSOW010000104">
    <property type="protein sequence ID" value="KAI9168995.1"/>
    <property type="molecule type" value="Genomic_DNA"/>
</dbReference>
<keyword evidence="5 9" id="KW-0548">Nucleotidyltransferase</keyword>
<dbReference type="Gene3D" id="1.10.1320.10">
    <property type="entry name" value="DNA-directed RNA polymerase, N-terminal domain"/>
    <property type="match status" value="1"/>
</dbReference>
<dbReference type="PANTHER" id="PTHR10102">
    <property type="entry name" value="DNA-DIRECTED RNA POLYMERASE, MITOCHONDRIAL"/>
    <property type="match status" value="1"/>
</dbReference>
<keyword evidence="6" id="KW-0809">Transit peptide</keyword>
<protein>
    <recommendedName>
        <fullName evidence="2 9">DNA-directed RNA polymerase</fullName>
        <ecNumber evidence="2 9">2.7.7.6</ecNumber>
    </recommendedName>
</protein>
<evidence type="ECO:0000256" key="1">
    <source>
        <dbReference type="ARBA" id="ARBA00009493"/>
    </source>
</evidence>
<evidence type="ECO:0000313" key="12">
    <source>
        <dbReference type="Proteomes" id="UP001064489"/>
    </source>
</evidence>
<evidence type="ECO:0000256" key="8">
    <source>
        <dbReference type="ARBA" id="ARBA00048552"/>
    </source>
</evidence>
<name>A0AAD5IKQ0_ACENE</name>
<evidence type="ECO:0000259" key="10">
    <source>
        <dbReference type="SMART" id="SM01311"/>
    </source>
</evidence>
<dbReference type="FunFam" id="1.10.287.280:FF:000001">
    <property type="entry name" value="DNA-directed RNA polymerase"/>
    <property type="match status" value="1"/>
</dbReference>
<keyword evidence="4 9" id="KW-0808">Transferase</keyword>
<dbReference type="Gene3D" id="1.10.287.260">
    <property type="match status" value="1"/>
</dbReference>
<evidence type="ECO:0000256" key="3">
    <source>
        <dbReference type="ARBA" id="ARBA00022478"/>
    </source>
</evidence>
<keyword evidence="3 9" id="KW-0240">DNA-directed RNA polymerase</keyword>
<proteinExistence type="inferred from homology"/>
<dbReference type="Gene3D" id="1.10.287.280">
    <property type="match status" value="1"/>
</dbReference>
<dbReference type="GO" id="GO:0006390">
    <property type="term" value="P:mitochondrial transcription"/>
    <property type="evidence" value="ECO:0007669"/>
    <property type="project" value="TreeGrafter"/>
</dbReference>
<evidence type="ECO:0000256" key="9">
    <source>
        <dbReference type="RuleBase" id="RU003805"/>
    </source>
</evidence>
<dbReference type="InterPro" id="IPR002092">
    <property type="entry name" value="DNA-dir_Rpol_phage-type"/>
</dbReference>
<dbReference type="Gene3D" id="1.10.150.20">
    <property type="entry name" value="5' to 3' exonuclease, C-terminal subdomain"/>
    <property type="match status" value="1"/>
</dbReference>
<reference evidence="11" key="1">
    <citation type="journal article" date="2022" name="Plant J.">
        <title>Strategies of tolerance reflected in two North American maple genomes.</title>
        <authorList>
            <person name="McEvoy S.L."/>
            <person name="Sezen U.U."/>
            <person name="Trouern-Trend A."/>
            <person name="McMahon S.M."/>
            <person name="Schaberg P.G."/>
            <person name="Yang J."/>
            <person name="Wegrzyn J.L."/>
            <person name="Swenson N.G."/>
        </authorList>
    </citation>
    <scope>NUCLEOTIDE SEQUENCE</scope>
    <source>
        <strain evidence="11">91603</strain>
    </source>
</reference>
<evidence type="ECO:0000313" key="11">
    <source>
        <dbReference type="EMBL" id="KAI9168995.1"/>
    </source>
</evidence>
<dbReference type="InterPro" id="IPR037159">
    <property type="entry name" value="RNA_POL_N_sf"/>
</dbReference>
<reference evidence="11" key="2">
    <citation type="submission" date="2023-02" db="EMBL/GenBank/DDBJ databases">
        <authorList>
            <person name="Swenson N.G."/>
            <person name="Wegrzyn J.L."/>
            <person name="Mcevoy S.L."/>
        </authorList>
    </citation>
    <scope>NUCLEOTIDE SEQUENCE</scope>
    <source>
        <strain evidence="11">91603</strain>
        <tissue evidence="11">Leaf</tissue>
    </source>
</reference>
<accession>A0AAD5IKQ0</accession>
<dbReference type="FunFam" id="1.10.1320.10:FF:000001">
    <property type="entry name" value="DNA-directed RNA polymerase"/>
    <property type="match status" value="1"/>
</dbReference>
<dbReference type="InterPro" id="IPR029262">
    <property type="entry name" value="RPOL_N"/>
</dbReference>
<dbReference type="SUPFAM" id="SSF56672">
    <property type="entry name" value="DNA/RNA polymerases"/>
    <property type="match status" value="1"/>
</dbReference>
<dbReference type="Pfam" id="PF14700">
    <property type="entry name" value="RPOL_N"/>
    <property type="match status" value="1"/>
</dbReference>
<dbReference type="FunFam" id="1.10.287.260:FF:000001">
    <property type="entry name" value="DNA-directed RNA polymerase"/>
    <property type="match status" value="1"/>
</dbReference>
<sequence>MWRKFAKEASSRKIKFSAFKFSHTGSITTPHTQTLFNSPYPLMDSHRLGVLSAQKHNLGRSHFAQSVNTLSLRSYASVAEAIASTDDADSDLSGSEEIQELIDQISKESDYKTSSSLSSFNKQPKKMVAGMGSGKYYMLKRRQIKMETEAWEQAAKEYQELLTDMCEQKLAPNLPYVKSLFLGWFEPLRDAITKDQETCRENYRLTHAPYIDKLPADMMAVITMHKLVGLLMTNVGEVGSVRVVQAACQIGEAIENEARIHRFLESTKKKKNLTNEKLEGTDEKLEGASDPKEQEKLRKKVTNLIKKQKLQQVRGILKGRDDSKPWGQEAHVKVGCRLIQLLTETAYIQPPVDQLGDTPLDVRPAFVHCLKNITKDAQKGRRYGVIECDPLVLKGIEKTARHMVIPYMPMLVPPLNWTGYDQGAYLFLPSYVMRTHGARQQREAVRRTPKSQLEPVFEALDTLGNTKWRVNKRLLGVIDRMWASGGCLAGLVDREDVPLPEELDTEDEAEIRKWKWKVKAVKKENSERHSQRCDVELKLAVARKMKDEDGFYYPHNLDFRGRAYPMHPYLNHLGSDLCRGILEFAEGRPLGKSGLRWLKIHLANLYAGGVDKLSYEGRVAFTENHLDDIFDSADRPLEGKRWWLGAEDPFQCLAACINVAEAMRSSSPETTISHIPVHMDGSCNGLQHYAALGRDKLGAAAVNLVGGDKPADVYSGIAARVLEIMQNDAEKDPATNPAALHAKILIDQVDRKLVKQTVMTSVYGVTYIGARDQIKKRLKERDAIADDTALFAAACYTAKTTLTALEEMFEAARSIMNWLGECAKVIAAENRPVRWTTPLGLHVVQPYRILGRHLIKTSLQVLALQRETDKVMAKRQRTAFPPNFVHSLDGSHMMMTAVACKKEGLNFAGVHDSYWTHACDVDEMNRILREKFVELYERPILENLLESFQKSFPKLNFPPLPERGDFDLREVLDSPYFFN</sequence>
<dbReference type="AlphaFoldDB" id="A0AAD5IKQ0"/>
<evidence type="ECO:0000256" key="2">
    <source>
        <dbReference type="ARBA" id="ARBA00012418"/>
    </source>
</evidence>
<dbReference type="GO" id="GO:0003677">
    <property type="term" value="F:DNA binding"/>
    <property type="evidence" value="ECO:0007669"/>
    <property type="project" value="InterPro"/>
</dbReference>
<comment type="caution">
    <text evidence="11">The sequence shown here is derived from an EMBL/GenBank/DDBJ whole genome shotgun (WGS) entry which is preliminary data.</text>
</comment>
<dbReference type="InterPro" id="IPR046950">
    <property type="entry name" value="DNA-dir_Rpol_C_phage-type"/>
</dbReference>
<dbReference type="Pfam" id="PF00940">
    <property type="entry name" value="RNA_pol"/>
    <property type="match status" value="1"/>
</dbReference>
<dbReference type="InterPro" id="IPR043502">
    <property type="entry name" value="DNA/RNA_pol_sf"/>
</dbReference>
<dbReference type="InterPro" id="IPR024075">
    <property type="entry name" value="DNA-dir_RNA_pol_helix_hairp_sf"/>
</dbReference>